<evidence type="ECO:0000256" key="4">
    <source>
        <dbReference type="SAM" id="MobiDB-lite"/>
    </source>
</evidence>
<organism evidence="6">
    <name type="scientific">Lotharella globosa</name>
    <dbReference type="NCBI Taxonomy" id="91324"/>
    <lineage>
        <taxon>Eukaryota</taxon>
        <taxon>Sar</taxon>
        <taxon>Rhizaria</taxon>
        <taxon>Cercozoa</taxon>
        <taxon>Chlorarachniophyceae</taxon>
        <taxon>Lotharella</taxon>
    </lineage>
</organism>
<dbReference type="PANTHER" id="PTHR19375">
    <property type="entry name" value="HEAT SHOCK PROTEIN 70KDA"/>
    <property type="match status" value="1"/>
</dbReference>
<proteinExistence type="inferred from homology"/>
<evidence type="ECO:0000256" key="5">
    <source>
        <dbReference type="SAM" id="Phobius"/>
    </source>
</evidence>
<gene>
    <name evidence="6" type="ORF">LGLO00237_LOCUS15402</name>
</gene>
<evidence type="ECO:0000256" key="3">
    <source>
        <dbReference type="RuleBase" id="RU003322"/>
    </source>
</evidence>
<reference evidence="6" key="1">
    <citation type="submission" date="2021-01" db="EMBL/GenBank/DDBJ databases">
        <authorList>
            <person name="Corre E."/>
            <person name="Pelletier E."/>
            <person name="Niang G."/>
            <person name="Scheremetjew M."/>
            <person name="Finn R."/>
            <person name="Kale V."/>
            <person name="Holt S."/>
            <person name="Cochrane G."/>
            <person name="Meng A."/>
            <person name="Brown T."/>
            <person name="Cohen L."/>
        </authorList>
    </citation>
    <scope>NUCLEOTIDE SEQUENCE</scope>
    <source>
        <strain evidence="6">CCCM811</strain>
    </source>
</reference>
<feature type="transmembrane region" description="Helical" evidence="5">
    <location>
        <begin position="7"/>
        <end position="24"/>
    </location>
</feature>
<dbReference type="PROSITE" id="PS00297">
    <property type="entry name" value="HSP70_1"/>
    <property type="match status" value="1"/>
</dbReference>
<feature type="compositionally biased region" description="Acidic residues" evidence="4">
    <location>
        <begin position="495"/>
        <end position="507"/>
    </location>
</feature>
<sequence length="515" mass="56270">MKQEQMLFIGFLGLFGAFIYGFLYQDSLPDPPPKIIGIDLGTTFSCVGAFQAGSGERLIFRPEENKTTIPSIIAFTTQGILVGRAARRQAETNPHNTLWDAKRFIGRTFTGEEMEALQKLYPFTLVRRSNGSVHFMVEHAEGTPYGTVPPEEEGLPTLKGEGVRLIAPEEVGAVIIDQLRKVAQKEVTTALRPVEIKRCVISVPADFNTAQRNATRWAAELAGMEVMRIVSEPTAAAMAYGVDREPGTSLVLVVDLGGGTLDVSLLRKRNGKFWVLGMAGDNRLGGQDFNRRLRRYALSKIEEKRGKPLTAPGDLERLSEECERVKLSLSVSQTETVQFNITGEGDFSFGITRGDFEDVNRELFKKVLVPIDAALKMATITRPEIDSVVLVGGSTRIPRVRELISEHFGGKEIDTRVDPELAVTIGVSIQAGVIAGMWPVPASVFEPPMRDGAIKKIQVSDLSESDNDDDDDVHNNDGDKDEEERKMGTRSGGDDTGDSDSTPEDEYSSSGGSGS</sequence>
<dbReference type="PROSITE" id="PS00329">
    <property type="entry name" value="HSP70_2"/>
    <property type="match status" value="1"/>
</dbReference>
<keyword evidence="1 3" id="KW-0547">Nucleotide-binding</keyword>
<dbReference type="PRINTS" id="PR00301">
    <property type="entry name" value="HEATSHOCK70"/>
</dbReference>
<feature type="region of interest" description="Disordered" evidence="4">
    <location>
        <begin position="459"/>
        <end position="515"/>
    </location>
</feature>
<accession>A0A7S3YWJ0</accession>
<dbReference type="PROSITE" id="PS01036">
    <property type="entry name" value="HSP70_3"/>
    <property type="match status" value="1"/>
</dbReference>
<keyword evidence="5" id="KW-0812">Transmembrane</keyword>
<dbReference type="AlphaFoldDB" id="A0A7S3YWJ0"/>
<keyword evidence="2 3" id="KW-0067">ATP-binding</keyword>
<dbReference type="EMBL" id="HBIV01021388">
    <property type="protein sequence ID" value="CAE0663800.1"/>
    <property type="molecule type" value="Transcribed_RNA"/>
</dbReference>
<feature type="compositionally biased region" description="Acidic residues" evidence="4">
    <location>
        <begin position="463"/>
        <end position="472"/>
    </location>
</feature>
<evidence type="ECO:0000313" key="6">
    <source>
        <dbReference type="EMBL" id="CAE0663800.1"/>
    </source>
</evidence>
<dbReference type="InterPro" id="IPR043129">
    <property type="entry name" value="ATPase_NBD"/>
</dbReference>
<evidence type="ECO:0000256" key="2">
    <source>
        <dbReference type="ARBA" id="ARBA00022840"/>
    </source>
</evidence>
<dbReference type="InterPro" id="IPR013126">
    <property type="entry name" value="Hsp_70_fam"/>
</dbReference>
<keyword evidence="5" id="KW-0472">Membrane</keyword>
<protein>
    <submittedName>
        <fullName evidence="6">Uncharacterized protein</fullName>
    </submittedName>
</protein>
<comment type="similarity">
    <text evidence="3">Belongs to the heat shock protein 70 family.</text>
</comment>
<feature type="compositionally biased region" description="Basic and acidic residues" evidence="4">
    <location>
        <begin position="473"/>
        <end position="487"/>
    </location>
</feature>
<dbReference type="Pfam" id="PF00012">
    <property type="entry name" value="HSP70"/>
    <property type="match status" value="1"/>
</dbReference>
<dbReference type="Gene3D" id="3.30.420.40">
    <property type="match status" value="2"/>
</dbReference>
<keyword evidence="5" id="KW-1133">Transmembrane helix</keyword>
<dbReference type="GO" id="GO:0005524">
    <property type="term" value="F:ATP binding"/>
    <property type="evidence" value="ECO:0007669"/>
    <property type="project" value="UniProtKB-KW"/>
</dbReference>
<dbReference type="GO" id="GO:0140662">
    <property type="term" value="F:ATP-dependent protein folding chaperone"/>
    <property type="evidence" value="ECO:0007669"/>
    <property type="project" value="InterPro"/>
</dbReference>
<dbReference type="SUPFAM" id="SSF53067">
    <property type="entry name" value="Actin-like ATPase domain"/>
    <property type="match status" value="2"/>
</dbReference>
<dbReference type="InterPro" id="IPR018181">
    <property type="entry name" value="Heat_shock_70_CS"/>
</dbReference>
<name>A0A7S3YWJ0_9EUKA</name>
<dbReference type="Gene3D" id="3.90.640.10">
    <property type="entry name" value="Actin, Chain A, domain 4"/>
    <property type="match status" value="1"/>
</dbReference>
<evidence type="ECO:0000256" key="1">
    <source>
        <dbReference type="ARBA" id="ARBA00022741"/>
    </source>
</evidence>